<reference evidence="2" key="1">
    <citation type="submission" date="2023-03" db="EMBL/GenBank/DDBJ databases">
        <title>Massive genome expansion in bonnet fungi (Mycena s.s.) driven by repeated elements and novel gene families across ecological guilds.</title>
        <authorList>
            <consortium name="Lawrence Berkeley National Laboratory"/>
            <person name="Harder C.B."/>
            <person name="Miyauchi S."/>
            <person name="Viragh M."/>
            <person name="Kuo A."/>
            <person name="Thoen E."/>
            <person name="Andreopoulos B."/>
            <person name="Lu D."/>
            <person name="Skrede I."/>
            <person name="Drula E."/>
            <person name="Henrissat B."/>
            <person name="Morin E."/>
            <person name="Kohler A."/>
            <person name="Barry K."/>
            <person name="LaButti K."/>
            <person name="Morin E."/>
            <person name="Salamov A."/>
            <person name="Lipzen A."/>
            <person name="Mereny Z."/>
            <person name="Hegedus B."/>
            <person name="Baldrian P."/>
            <person name="Stursova M."/>
            <person name="Weitz H."/>
            <person name="Taylor A."/>
            <person name="Grigoriev I.V."/>
            <person name="Nagy L.G."/>
            <person name="Martin F."/>
            <person name="Kauserud H."/>
        </authorList>
    </citation>
    <scope>NUCLEOTIDE SEQUENCE</scope>
    <source>
        <strain evidence="2">CBHHK002</strain>
    </source>
</reference>
<dbReference type="Proteomes" id="UP001218218">
    <property type="component" value="Unassembled WGS sequence"/>
</dbReference>
<evidence type="ECO:0000313" key="3">
    <source>
        <dbReference type="Proteomes" id="UP001218218"/>
    </source>
</evidence>
<dbReference type="EMBL" id="JARIHO010000079">
    <property type="protein sequence ID" value="KAJ7310066.1"/>
    <property type="molecule type" value="Genomic_DNA"/>
</dbReference>
<comment type="caution">
    <text evidence="2">The sequence shown here is derived from an EMBL/GenBank/DDBJ whole genome shotgun (WGS) entry which is preliminary data.</text>
</comment>
<organism evidence="2 3">
    <name type="scientific">Mycena albidolilacea</name>
    <dbReference type="NCBI Taxonomy" id="1033008"/>
    <lineage>
        <taxon>Eukaryota</taxon>
        <taxon>Fungi</taxon>
        <taxon>Dikarya</taxon>
        <taxon>Basidiomycota</taxon>
        <taxon>Agaricomycotina</taxon>
        <taxon>Agaricomycetes</taxon>
        <taxon>Agaricomycetidae</taxon>
        <taxon>Agaricales</taxon>
        <taxon>Marasmiineae</taxon>
        <taxon>Mycenaceae</taxon>
        <taxon>Mycena</taxon>
    </lineage>
</organism>
<gene>
    <name evidence="2" type="ORF">DFH08DRAFT_757158</name>
</gene>
<proteinExistence type="predicted"/>
<dbReference type="AlphaFoldDB" id="A0AAD6Z6S4"/>
<evidence type="ECO:0000313" key="2">
    <source>
        <dbReference type="EMBL" id="KAJ7310066.1"/>
    </source>
</evidence>
<feature type="signal peptide" evidence="1">
    <location>
        <begin position="1"/>
        <end position="23"/>
    </location>
</feature>
<accession>A0AAD6Z6S4</accession>
<keyword evidence="3" id="KW-1185">Reference proteome</keyword>
<evidence type="ECO:0000256" key="1">
    <source>
        <dbReference type="SAM" id="SignalP"/>
    </source>
</evidence>
<keyword evidence="1" id="KW-0732">Signal</keyword>
<name>A0AAD6Z6S4_9AGAR</name>
<feature type="chain" id="PRO_5042038622" evidence="1">
    <location>
        <begin position="24"/>
        <end position="253"/>
    </location>
</feature>
<protein>
    <submittedName>
        <fullName evidence="2">Uncharacterized protein</fullName>
    </submittedName>
</protein>
<sequence>MLKATTSFACIVSLIGLLPAANALVGSSWSMTNVPSGGLTDITFPLTIVEADHISGYYFAQQFAFVGNSEVGYTGLQPRPDDANDTPILHGVFSSFIAGAASTDPNCFPGADGGAGVSCSTEWNGVYGRTYDMEVRYDACAGLWVGTAIDTVTGERYHIGSYTLPEGTGGIKDGQAGFVEWYPWNVVEPADHCAHLPYQQTIFGPPRTTNQGSVGSQSLAFEYGDCVGQVGFFTGPVDGGADTACGWLGETGA</sequence>